<comment type="caution">
    <text evidence="1">The sequence shown here is derived from an EMBL/GenBank/DDBJ whole genome shotgun (WGS) entry which is preliminary data.</text>
</comment>
<organism evidence="1 2">
    <name type="scientific">Pleurodeles waltl</name>
    <name type="common">Iberian ribbed newt</name>
    <dbReference type="NCBI Taxonomy" id="8319"/>
    <lineage>
        <taxon>Eukaryota</taxon>
        <taxon>Metazoa</taxon>
        <taxon>Chordata</taxon>
        <taxon>Craniata</taxon>
        <taxon>Vertebrata</taxon>
        <taxon>Euteleostomi</taxon>
        <taxon>Amphibia</taxon>
        <taxon>Batrachia</taxon>
        <taxon>Caudata</taxon>
        <taxon>Salamandroidea</taxon>
        <taxon>Salamandridae</taxon>
        <taxon>Pleurodelinae</taxon>
        <taxon>Pleurodeles</taxon>
    </lineage>
</organism>
<protein>
    <recommendedName>
        <fullName evidence="3">Reverse transcriptase</fullName>
    </recommendedName>
</protein>
<gene>
    <name evidence="1" type="ORF">NDU88_003087</name>
</gene>
<keyword evidence="2" id="KW-1185">Reference proteome</keyword>
<evidence type="ECO:0000313" key="2">
    <source>
        <dbReference type="Proteomes" id="UP001066276"/>
    </source>
</evidence>
<reference evidence="1" key="1">
    <citation type="journal article" date="2022" name="bioRxiv">
        <title>Sequencing and chromosome-scale assembly of the giantPleurodeles waltlgenome.</title>
        <authorList>
            <person name="Brown T."/>
            <person name="Elewa A."/>
            <person name="Iarovenko S."/>
            <person name="Subramanian E."/>
            <person name="Araus A.J."/>
            <person name="Petzold A."/>
            <person name="Susuki M."/>
            <person name="Suzuki K.-i.T."/>
            <person name="Hayashi T."/>
            <person name="Toyoda A."/>
            <person name="Oliveira C."/>
            <person name="Osipova E."/>
            <person name="Leigh N.D."/>
            <person name="Simon A."/>
            <person name="Yun M.H."/>
        </authorList>
    </citation>
    <scope>NUCLEOTIDE SEQUENCE</scope>
    <source>
        <strain evidence="1">20211129_DDA</strain>
        <tissue evidence="1">Liver</tissue>
    </source>
</reference>
<dbReference type="AlphaFoldDB" id="A0AAV7LG45"/>
<evidence type="ECO:0008006" key="3">
    <source>
        <dbReference type="Google" id="ProtNLM"/>
    </source>
</evidence>
<evidence type="ECO:0000313" key="1">
    <source>
        <dbReference type="EMBL" id="KAJ1089947.1"/>
    </source>
</evidence>
<dbReference type="EMBL" id="JANPWB010000015">
    <property type="protein sequence ID" value="KAJ1089947.1"/>
    <property type="molecule type" value="Genomic_DNA"/>
</dbReference>
<name>A0AAV7LG45_PLEWA</name>
<proteinExistence type="predicted"/>
<dbReference type="Proteomes" id="UP001066276">
    <property type="component" value="Chromosome 11"/>
</dbReference>
<sequence length="207" mass="23712">MGRTVGIQRTLERELIRLEKIIHEGERERKGEVSEHVRYEQAKISQSRIEEQLRCHSVQRYLASIQAEEDRSGKMMAWLVKPGGGMPIMSVNDMRGERRHKLGDINDAFREYYTFLYRSPDASGTESLDAYLQALPLNILTYEERDRLGGPVMLEKVREAITQLAAGKTPGTDGLPMDFYKRYSALLAPQLVEMYAEAFQEAPCPTR</sequence>
<accession>A0AAV7LG45</accession>